<evidence type="ECO:0000259" key="1">
    <source>
        <dbReference type="PROSITE" id="PS50042"/>
    </source>
</evidence>
<dbReference type="InterPro" id="IPR018488">
    <property type="entry name" value="cNMP-bd_CS"/>
</dbReference>
<evidence type="ECO:0000313" key="2">
    <source>
        <dbReference type="EMBL" id="MBM9458701.1"/>
    </source>
</evidence>
<keyword evidence="3" id="KW-1185">Reference proteome</keyword>
<dbReference type="PROSITE" id="PS50042">
    <property type="entry name" value="CNMP_BINDING_3"/>
    <property type="match status" value="1"/>
</dbReference>
<dbReference type="Pfam" id="PF00027">
    <property type="entry name" value="cNMP_binding"/>
    <property type="match status" value="1"/>
</dbReference>
<dbReference type="SMART" id="SM00100">
    <property type="entry name" value="cNMP"/>
    <property type="match status" value="1"/>
</dbReference>
<dbReference type="AlphaFoldDB" id="A0A938XYU4"/>
<protein>
    <submittedName>
        <fullName evidence="2">Cyclic nucleotide-binding domain-containing protein</fullName>
    </submittedName>
</protein>
<gene>
    <name evidence="2" type="ORF">JK386_02190</name>
</gene>
<comment type="caution">
    <text evidence="2">The sequence shown here is derived from an EMBL/GenBank/DDBJ whole genome shotgun (WGS) entry which is preliminary data.</text>
</comment>
<dbReference type="InterPro" id="IPR000595">
    <property type="entry name" value="cNMP-bd_dom"/>
</dbReference>
<dbReference type="EMBL" id="JAERTX010000001">
    <property type="protein sequence ID" value="MBM9458701.1"/>
    <property type="molecule type" value="Genomic_DNA"/>
</dbReference>
<dbReference type="InterPro" id="IPR018490">
    <property type="entry name" value="cNMP-bd_dom_sf"/>
</dbReference>
<dbReference type="InterPro" id="IPR014710">
    <property type="entry name" value="RmlC-like_jellyroll"/>
</dbReference>
<name>A0A938XYU4_9ACTN</name>
<proteinExistence type="predicted"/>
<evidence type="ECO:0000313" key="3">
    <source>
        <dbReference type="Proteomes" id="UP000663791"/>
    </source>
</evidence>
<dbReference type="SUPFAM" id="SSF51206">
    <property type="entry name" value="cAMP-binding domain-like"/>
    <property type="match status" value="1"/>
</dbReference>
<dbReference type="CDD" id="cd00038">
    <property type="entry name" value="CAP_ED"/>
    <property type="match status" value="1"/>
</dbReference>
<reference evidence="2" key="1">
    <citation type="submission" date="2021-01" db="EMBL/GenBank/DDBJ databases">
        <title>Novel species in genus Nocardioides.</title>
        <authorList>
            <person name="Zhang G."/>
        </authorList>
    </citation>
    <scope>NUCLEOTIDE SEQUENCE</scope>
    <source>
        <strain evidence="2">Zg-536</strain>
    </source>
</reference>
<feature type="domain" description="Cyclic nucleotide-binding" evidence="1">
    <location>
        <begin position="19"/>
        <end position="116"/>
    </location>
</feature>
<accession>A0A938XYU4</accession>
<dbReference type="Gene3D" id="2.60.120.10">
    <property type="entry name" value="Jelly Rolls"/>
    <property type="match status" value="1"/>
</dbReference>
<dbReference type="PROSITE" id="PS00889">
    <property type="entry name" value="CNMP_BINDING_2"/>
    <property type="match status" value="1"/>
</dbReference>
<sequence>MGSPPAPSGTAKGSAVATFFEHFTPQEIARISATGRRVKLPAGWSPIWEDTPADKAYILLDGTVSVRKDGVEIAQLGAGDIVGEAAIVGGKLRTASIVALTPLDAIHLTDETLRELDAEWPTFHEALVRVAQTRYPSGDDVTD</sequence>
<organism evidence="2 3">
    <name type="scientific">Nocardioides faecalis</name>
    <dbReference type="NCBI Taxonomy" id="2803858"/>
    <lineage>
        <taxon>Bacteria</taxon>
        <taxon>Bacillati</taxon>
        <taxon>Actinomycetota</taxon>
        <taxon>Actinomycetes</taxon>
        <taxon>Propionibacteriales</taxon>
        <taxon>Nocardioidaceae</taxon>
        <taxon>Nocardioides</taxon>
    </lineage>
</organism>
<dbReference type="Proteomes" id="UP000663791">
    <property type="component" value="Unassembled WGS sequence"/>
</dbReference>